<dbReference type="KEGG" id="sfic:EIZ62_28115"/>
<organism evidence="3 4">
    <name type="scientific">Streptomyces ficellus</name>
    <dbReference type="NCBI Taxonomy" id="1977088"/>
    <lineage>
        <taxon>Bacteria</taxon>
        <taxon>Bacillati</taxon>
        <taxon>Actinomycetota</taxon>
        <taxon>Actinomycetes</taxon>
        <taxon>Kitasatosporales</taxon>
        <taxon>Streptomycetaceae</taxon>
        <taxon>Streptomyces</taxon>
    </lineage>
</organism>
<dbReference type="Pfam" id="PF04186">
    <property type="entry name" value="FxsA"/>
    <property type="match status" value="1"/>
</dbReference>
<dbReference type="OrthoDB" id="5192742at2"/>
<dbReference type="NCBIfam" id="NF008528">
    <property type="entry name" value="PRK11463.1-2"/>
    <property type="match status" value="1"/>
</dbReference>
<evidence type="ECO:0000256" key="1">
    <source>
        <dbReference type="SAM" id="MobiDB-lite"/>
    </source>
</evidence>
<dbReference type="EMBL" id="CP034279">
    <property type="protein sequence ID" value="QGV81685.1"/>
    <property type="molecule type" value="Genomic_DNA"/>
</dbReference>
<keyword evidence="2" id="KW-0812">Transmembrane</keyword>
<protein>
    <submittedName>
        <fullName evidence="3">FxsA family protein</fullName>
    </submittedName>
</protein>
<dbReference type="PANTHER" id="PTHR35335">
    <property type="entry name" value="UPF0716 PROTEIN FXSA"/>
    <property type="match status" value="1"/>
</dbReference>
<gene>
    <name evidence="3" type="ORF">EIZ62_28115</name>
</gene>
<dbReference type="Proteomes" id="UP000422572">
    <property type="component" value="Chromosome"/>
</dbReference>
<dbReference type="GO" id="GO:0016020">
    <property type="term" value="C:membrane"/>
    <property type="evidence" value="ECO:0007669"/>
    <property type="project" value="InterPro"/>
</dbReference>
<evidence type="ECO:0000313" key="4">
    <source>
        <dbReference type="Proteomes" id="UP000422572"/>
    </source>
</evidence>
<sequence>MTTGSPPPTDRKPRSRARSLVPVGVAAWLVLEVWLLTLVAGAAGGLTVLALLVGGAVLGGAVIKRAGRRAFRTLTETLQQQQSGAPSASAGGTDRASAGNGFLMLGGLLLMLPGLISDALGLLLLVPPVRAMAGRYAERTLERRMRAAMPGYGPLGDAFQQAQQARMHRPDGKVVQGEVIRDDTHGRAAYDDEGPRPPLTR</sequence>
<name>A0A6I6FQ39_9ACTN</name>
<feature type="transmembrane region" description="Helical" evidence="2">
    <location>
        <begin position="46"/>
        <end position="63"/>
    </location>
</feature>
<keyword evidence="2" id="KW-0472">Membrane</keyword>
<keyword evidence="4" id="KW-1185">Reference proteome</keyword>
<dbReference type="PANTHER" id="PTHR35335:SF1">
    <property type="entry name" value="UPF0716 PROTEIN FXSA"/>
    <property type="match status" value="1"/>
</dbReference>
<dbReference type="AlphaFoldDB" id="A0A6I6FQ39"/>
<feature type="transmembrane region" description="Helical" evidence="2">
    <location>
        <begin position="102"/>
        <end position="126"/>
    </location>
</feature>
<keyword evidence="2" id="KW-1133">Transmembrane helix</keyword>
<evidence type="ECO:0000256" key="2">
    <source>
        <dbReference type="SAM" id="Phobius"/>
    </source>
</evidence>
<dbReference type="RefSeq" id="WP_156695425.1">
    <property type="nucleotide sequence ID" value="NZ_CP034279.1"/>
</dbReference>
<reference evidence="3 4" key="1">
    <citation type="submission" date="2018-12" db="EMBL/GenBank/DDBJ databases">
        <title>Complete genome sequence of Streptomyces ficellus NRRL8067, the producer of ficellomycin, feldamycin and nojirimycin.</title>
        <authorList>
            <person name="Zhang H."/>
            <person name="Yue R."/>
            <person name="Liu Y."/>
            <person name="Li M."/>
            <person name="Mu H."/>
            <person name="Zhang J."/>
        </authorList>
    </citation>
    <scope>NUCLEOTIDE SEQUENCE [LARGE SCALE GENOMIC DNA]</scope>
    <source>
        <strain evidence="3 4">NRRL 8067</strain>
    </source>
</reference>
<feature type="transmembrane region" description="Helical" evidence="2">
    <location>
        <begin position="20"/>
        <end position="40"/>
    </location>
</feature>
<proteinExistence type="predicted"/>
<dbReference type="InterPro" id="IPR007313">
    <property type="entry name" value="FxsA"/>
</dbReference>
<feature type="region of interest" description="Disordered" evidence="1">
    <location>
        <begin position="179"/>
        <end position="201"/>
    </location>
</feature>
<accession>A0A6I6FQ39</accession>
<feature type="compositionally biased region" description="Basic and acidic residues" evidence="1">
    <location>
        <begin position="179"/>
        <end position="195"/>
    </location>
</feature>
<evidence type="ECO:0000313" key="3">
    <source>
        <dbReference type="EMBL" id="QGV81685.1"/>
    </source>
</evidence>
<dbReference type="NCBIfam" id="NF008527">
    <property type="entry name" value="PRK11463.1-1"/>
    <property type="match status" value="1"/>
</dbReference>